<accession>A0A3N4L544</accession>
<dbReference type="EMBL" id="ML121800">
    <property type="protein sequence ID" value="RPB17963.1"/>
    <property type="molecule type" value="Genomic_DNA"/>
</dbReference>
<reference evidence="1 2" key="1">
    <citation type="journal article" date="2018" name="Nat. Ecol. Evol.">
        <title>Pezizomycetes genomes reveal the molecular basis of ectomycorrhizal truffle lifestyle.</title>
        <authorList>
            <person name="Murat C."/>
            <person name="Payen T."/>
            <person name="Noel B."/>
            <person name="Kuo A."/>
            <person name="Morin E."/>
            <person name="Chen J."/>
            <person name="Kohler A."/>
            <person name="Krizsan K."/>
            <person name="Balestrini R."/>
            <person name="Da Silva C."/>
            <person name="Montanini B."/>
            <person name="Hainaut M."/>
            <person name="Levati E."/>
            <person name="Barry K.W."/>
            <person name="Belfiori B."/>
            <person name="Cichocki N."/>
            <person name="Clum A."/>
            <person name="Dockter R.B."/>
            <person name="Fauchery L."/>
            <person name="Guy J."/>
            <person name="Iotti M."/>
            <person name="Le Tacon F."/>
            <person name="Lindquist E.A."/>
            <person name="Lipzen A."/>
            <person name="Malagnac F."/>
            <person name="Mello A."/>
            <person name="Molinier V."/>
            <person name="Miyauchi S."/>
            <person name="Poulain J."/>
            <person name="Riccioni C."/>
            <person name="Rubini A."/>
            <person name="Sitrit Y."/>
            <person name="Splivallo R."/>
            <person name="Traeger S."/>
            <person name="Wang M."/>
            <person name="Zifcakova L."/>
            <person name="Wipf D."/>
            <person name="Zambonelli A."/>
            <person name="Paolocci F."/>
            <person name="Nowrousian M."/>
            <person name="Ottonello S."/>
            <person name="Baldrian P."/>
            <person name="Spatafora J.W."/>
            <person name="Henrissat B."/>
            <person name="Nagy L.G."/>
            <person name="Aury J.M."/>
            <person name="Wincker P."/>
            <person name="Grigoriev I.V."/>
            <person name="Bonfante P."/>
            <person name="Martin F.M."/>
        </authorList>
    </citation>
    <scope>NUCLEOTIDE SEQUENCE [LARGE SCALE GENOMIC DNA]</scope>
    <source>
        <strain evidence="1 2">ATCC MYA-4762</strain>
    </source>
</reference>
<keyword evidence="2" id="KW-1185">Reference proteome</keyword>
<organism evidence="1 2">
    <name type="scientific">Terfezia boudieri ATCC MYA-4762</name>
    <dbReference type="NCBI Taxonomy" id="1051890"/>
    <lineage>
        <taxon>Eukaryota</taxon>
        <taxon>Fungi</taxon>
        <taxon>Dikarya</taxon>
        <taxon>Ascomycota</taxon>
        <taxon>Pezizomycotina</taxon>
        <taxon>Pezizomycetes</taxon>
        <taxon>Pezizales</taxon>
        <taxon>Pezizaceae</taxon>
        <taxon>Terfezia</taxon>
    </lineage>
</organism>
<evidence type="ECO:0000313" key="2">
    <source>
        <dbReference type="Proteomes" id="UP000267821"/>
    </source>
</evidence>
<protein>
    <submittedName>
        <fullName evidence="1">Uncharacterized protein</fullName>
    </submittedName>
</protein>
<gene>
    <name evidence="1" type="ORF">L211DRAFT_885701</name>
</gene>
<name>A0A3N4L544_9PEZI</name>
<proteinExistence type="predicted"/>
<sequence length="256" mass="29320">MEICRAWPFHLPSPLPFHLGLGTLPVLGFSTSLATLALSVSRLFSRLKIDHFISRFSSTVSSRLGFSTSTWVLYQYLGSLPVLGFSTSTWVLYQSRNSFSTEDRPFHLPFHLAHYSRTIGGNERRSIIHIYVMAWDAHTRKQFATALPQGEFDESKFYGPYNGLLNDLFSKAEDFMVVPQYKRSELSQTSVDFTTVFIVRHNDHPVFFLEIKPAGNLRHNSSREAADLQMRERFRILFDDVQIPIMYGVSAIGTRL</sequence>
<dbReference type="OrthoDB" id="5362978at2759"/>
<evidence type="ECO:0000313" key="1">
    <source>
        <dbReference type="EMBL" id="RPB17963.1"/>
    </source>
</evidence>
<dbReference type="AlphaFoldDB" id="A0A3N4L544"/>
<dbReference type="Proteomes" id="UP000267821">
    <property type="component" value="Unassembled WGS sequence"/>
</dbReference>
<dbReference type="InParanoid" id="A0A3N4L544"/>